<organism evidence="1 2">
    <name type="scientific">Heracleum sosnowskyi</name>
    <dbReference type="NCBI Taxonomy" id="360622"/>
    <lineage>
        <taxon>Eukaryota</taxon>
        <taxon>Viridiplantae</taxon>
        <taxon>Streptophyta</taxon>
        <taxon>Embryophyta</taxon>
        <taxon>Tracheophyta</taxon>
        <taxon>Spermatophyta</taxon>
        <taxon>Magnoliopsida</taxon>
        <taxon>eudicotyledons</taxon>
        <taxon>Gunneridae</taxon>
        <taxon>Pentapetalae</taxon>
        <taxon>asterids</taxon>
        <taxon>campanulids</taxon>
        <taxon>Apiales</taxon>
        <taxon>Apiaceae</taxon>
        <taxon>Apioideae</taxon>
        <taxon>apioid superclade</taxon>
        <taxon>Tordylieae</taxon>
        <taxon>Tordyliinae</taxon>
        <taxon>Heracleum</taxon>
    </lineage>
</organism>
<keyword evidence="2" id="KW-1185">Reference proteome</keyword>
<gene>
    <name evidence="1" type="ORF">POM88_048077</name>
</gene>
<evidence type="ECO:0000313" key="2">
    <source>
        <dbReference type="Proteomes" id="UP001237642"/>
    </source>
</evidence>
<name>A0AAD8GVJ1_9APIA</name>
<dbReference type="AlphaFoldDB" id="A0AAD8GVJ1"/>
<comment type="caution">
    <text evidence="1">The sequence shown here is derived from an EMBL/GenBank/DDBJ whole genome shotgun (WGS) entry which is preliminary data.</text>
</comment>
<dbReference type="Proteomes" id="UP001237642">
    <property type="component" value="Unassembled WGS sequence"/>
</dbReference>
<proteinExistence type="predicted"/>
<protein>
    <submittedName>
        <fullName evidence="1">Uncharacterized protein</fullName>
    </submittedName>
</protein>
<dbReference type="Pfam" id="PF07893">
    <property type="entry name" value="DUF1668"/>
    <property type="match status" value="1"/>
</dbReference>
<reference evidence="1" key="2">
    <citation type="submission" date="2023-05" db="EMBL/GenBank/DDBJ databases">
        <authorList>
            <person name="Schelkunov M.I."/>
        </authorList>
    </citation>
    <scope>NUCLEOTIDE SEQUENCE</scope>
    <source>
        <strain evidence="1">Hsosn_3</strain>
        <tissue evidence="1">Leaf</tissue>
    </source>
</reference>
<reference evidence="1" key="1">
    <citation type="submission" date="2023-02" db="EMBL/GenBank/DDBJ databases">
        <title>Genome of toxic invasive species Heracleum sosnowskyi carries increased number of genes despite the absence of recent whole-genome duplications.</title>
        <authorList>
            <person name="Schelkunov M."/>
            <person name="Shtratnikova V."/>
            <person name="Makarenko M."/>
            <person name="Klepikova A."/>
            <person name="Omelchenko D."/>
            <person name="Novikova G."/>
            <person name="Obukhova E."/>
            <person name="Bogdanov V."/>
            <person name="Penin A."/>
            <person name="Logacheva M."/>
        </authorList>
    </citation>
    <scope>NUCLEOTIDE SEQUENCE</scope>
    <source>
        <strain evidence="1">Hsosn_3</strain>
        <tissue evidence="1">Leaf</tissue>
    </source>
</reference>
<dbReference type="InterPro" id="IPR012871">
    <property type="entry name" value="DUF1668_ORYSA"/>
</dbReference>
<accession>A0AAD8GVJ1</accession>
<evidence type="ECO:0000313" key="1">
    <source>
        <dbReference type="EMBL" id="KAK1354821.1"/>
    </source>
</evidence>
<dbReference type="EMBL" id="JAUIZM010000011">
    <property type="protein sequence ID" value="KAK1354821.1"/>
    <property type="molecule type" value="Genomic_DNA"/>
</dbReference>
<sequence>MDLSKTKLIHEFDERIERIRRTCNEEQLRALLKSIDQTLSSLPVVPKPLEKETPPPSRDAYFYLYVQRHERLSRLNVTKLSESPVFELVCDFDKRDCLSPLVCFDMGSEIFMVGDVFIYEKQRPKYCEPFFNVFSVDTAKSPSFLPCPSTIAPKLAGPKVDPLVVTLHGKTYVLALHFYRSPQPCFEVFNNGKWKTLPPPPFIPPIKSDKELYQLATRKRFRAVYAWDHRIVVCFVGGISYCFDTETVEWINMQQVYTGSEVAPVLQCVAEYDKFLIAKPYPSEELVVYELDANGFPHFYQKLDEFEVMFADSRVDGSTNAFIIPFEDDADKFCFICSGLARCTDMDKPFEYFVCVAVFRMSISSLEGNKKLTAELEAYQLYPFYQMATASSQQDICSAFLKRDNLNLDNLKADRSFGRGML</sequence>